<dbReference type="Proteomes" id="UP000016649">
    <property type="component" value="Unassembled WGS sequence"/>
</dbReference>
<dbReference type="InterPro" id="IPR027461">
    <property type="entry name" value="Carboxypeptidase_A_C_sf"/>
</dbReference>
<proteinExistence type="inferred from homology"/>
<dbReference type="RefSeq" id="WP_021687902.1">
    <property type="nucleotide sequence ID" value="NZ_KI260569.1"/>
</dbReference>
<name>A0ABN0NXD8_TRELE</name>
<comment type="similarity">
    <text evidence="1">Belongs to the peptidase S66 family.</text>
</comment>
<gene>
    <name evidence="5" type="ORF">HMPREF9193_01702</name>
</gene>
<dbReference type="InterPro" id="IPR029062">
    <property type="entry name" value="Class_I_gatase-like"/>
</dbReference>
<evidence type="ECO:0000256" key="1">
    <source>
        <dbReference type="ARBA" id="ARBA00010233"/>
    </source>
</evidence>
<evidence type="ECO:0000259" key="4">
    <source>
        <dbReference type="Pfam" id="PF17676"/>
    </source>
</evidence>
<dbReference type="InterPro" id="IPR027478">
    <property type="entry name" value="LdcA_N"/>
</dbReference>
<dbReference type="Pfam" id="PF17676">
    <property type="entry name" value="Peptidase_S66C"/>
    <property type="match status" value="1"/>
</dbReference>
<evidence type="ECO:0000313" key="6">
    <source>
        <dbReference type="Proteomes" id="UP000016649"/>
    </source>
</evidence>
<dbReference type="Pfam" id="PF02016">
    <property type="entry name" value="Peptidase_S66"/>
    <property type="match status" value="1"/>
</dbReference>
<dbReference type="InterPro" id="IPR003507">
    <property type="entry name" value="S66_fam"/>
</dbReference>
<sequence length="345" mass="38293">MLKPQHLVKGDTVAIVSLSSGLLGESVFIHKYDIAKQRLEKNYGLHVVAMPNALKGIDYLYKHPEARAQDLMDAFKNSEVKAVFCAIGGEDAIRLLPYIDFDVIKNNPKIFTGFSDTTVNHFMMYKAGLVSYYGLSVMVNIAEYVSINEYTKQAMEQTLFYPQNTLDIPCSSYCSYDTDKVMWGEENMHKATPRFANTGYEIVQGSGVVRGELLGGCVDVFLNLIGTPLWPSLDQWKGKLLLLETSEENMSAGMLKAVLRNLCAQGIFDVISGIVVGKPAFSDKAQAYKEVYKTVVGFEAGHAELPVLFNVNVGHAYPIGLFPLGLTYEIDCDKQTFRLMESATL</sequence>
<dbReference type="InterPro" id="IPR040449">
    <property type="entry name" value="Peptidase_S66_N"/>
</dbReference>
<feature type="domain" description="LD-carboxypeptidase N-terminal" evidence="3">
    <location>
        <begin position="13"/>
        <end position="134"/>
    </location>
</feature>
<evidence type="ECO:0000313" key="5">
    <source>
        <dbReference type="EMBL" id="ERJ92044.1"/>
    </source>
</evidence>
<dbReference type="Gene3D" id="3.50.30.60">
    <property type="entry name" value="LD-carboxypeptidase A C-terminal domain-like"/>
    <property type="match status" value="1"/>
</dbReference>
<dbReference type="PANTHER" id="PTHR30237:SF4">
    <property type="entry name" value="LD-CARBOXYPEPTIDASE C-TERMINAL DOMAIN-CONTAINING PROTEIN"/>
    <property type="match status" value="1"/>
</dbReference>
<evidence type="ECO:0000259" key="3">
    <source>
        <dbReference type="Pfam" id="PF02016"/>
    </source>
</evidence>
<dbReference type="Gene3D" id="3.40.50.10740">
    <property type="entry name" value="Class I glutamine amidotransferase-like"/>
    <property type="match status" value="1"/>
</dbReference>
<protein>
    <submittedName>
        <fullName evidence="5">LD-carboxypeptidase</fullName>
    </submittedName>
</protein>
<dbReference type="PIRSF" id="PIRSF028757">
    <property type="entry name" value="LD-carboxypeptidase"/>
    <property type="match status" value="1"/>
</dbReference>
<reference evidence="5 6" key="1">
    <citation type="submission" date="2013-08" db="EMBL/GenBank/DDBJ databases">
        <authorList>
            <person name="Weinstock G."/>
            <person name="Sodergren E."/>
            <person name="Wylie T."/>
            <person name="Fulton L."/>
            <person name="Fulton R."/>
            <person name="Fronick C."/>
            <person name="O'Laughlin M."/>
            <person name="Godfrey J."/>
            <person name="Miner T."/>
            <person name="Herter B."/>
            <person name="Appelbaum E."/>
            <person name="Cordes M."/>
            <person name="Lek S."/>
            <person name="Wollam A."/>
            <person name="Pepin K.H."/>
            <person name="Palsikar V.B."/>
            <person name="Mitreva M."/>
            <person name="Wilson R.K."/>
        </authorList>
    </citation>
    <scope>NUCLEOTIDE SEQUENCE [LARGE SCALE GENOMIC DNA]</scope>
    <source>
        <strain evidence="5 6">ATCC 700332</strain>
    </source>
</reference>
<organism evidence="5 6">
    <name type="scientific">Treponema lecithinolyticum ATCC 700332</name>
    <dbReference type="NCBI Taxonomy" id="1321815"/>
    <lineage>
        <taxon>Bacteria</taxon>
        <taxon>Pseudomonadati</taxon>
        <taxon>Spirochaetota</taxon>
        <taxon>Spirochaetia</taxon>
        <taxon>Spirochaetales</taxon>
        <taxon>Treponemataceae</taxon>
        <taxon>Treponema</taxon>
    </lineage>
</organism>
<keyword evidence="6" id="KW-1185">Reference proteome</keyword>
<dbReference type="InterPro" id="IPR040921">
    <property type="entry name" value="Peptidase_S66C"/>
</dbReference>
<keyword evidence="2" id="KW-0378">Hydrolase</keyword>
<dbReference type="CDD" id="cd07062">
    <property type="entry name" value="Peptidase_S66_mccF_like"/>
    <property type="match status" value="1"/>
</dbReference>
<dbReference type="PANTHER" id="PTHR30237">
    <property type="entry name" value="MURAMOYLTETRAPEPTIDE CARBOXYPEPTIDASE"/>
    <property type="match status" value="1"/>
</dbReference>
<dbReference type="SUPFAM" id="SSF52317">
    <property type="entry name" value="Class I glutamine amidotransferase-like"/>
    <property type="match status" value="1"/>
</dbReference>
<accession>A0ABN0NXD8</accession>
<dbReference type="SUPFAM" id="SSF141986">
    <property type="entry name" value="LD-carboxypeptidase A C-terminal domain-like"/>
    <property type="match status" value="1"/>
</dbReference>
<dbReference type="EMBL" id="AWVH01000039">
    <property type="protein sequence ID" value="ERJ92044.1"/>
    <property type="molecule type" value="Genomic_DNA"/>
</dbReference>
<feature type="domain" description="LD-carboxypeptidase C-terminal" evidence="4">
    <location>
        <begin position="210"/>
        <end position="330"/>
    </location>
</feature>
<evidence type="ECO:0000256" key="2">
    <source>
        <dbReference type="ARBA" id="ARBA00022801"/>
    </source>
</evidence>
<comment type="caution">
    <text evidence="5">The sequence shown here is derived from an EMBL/GenBank/DDBJ whole genome shotgun (WGS) entry which is preliminary data.</text>
</comment>